<dbReference type="AlphaFoldDB" id="A0AAU0Q4U9"/>
<dbReference type="EMBL" id="CP138660">
    <property type="protein sequence ID" value="WPF60951.1"/>
    <property type="molecule type" value="Genomic_DNA"/>
</dbReference>
<proteinExistence type="predicted"/>
<evidence type="ECO:0000313" key="1">
    <source>
        <dbReference type="EMBL" id="WPF60951.1"/>
    </source>
</evidence>
<organism evidence="1">
    <name type="scientific">Mycobacterium orygis</name>
    <dbReference type="NCBI Taxonomy" id="1305738"/>
    <lineage>
        <taxon>Bacteria</taxon>
        <taxon>Bacillati</taxon>
        <taxon>Actinomycetota</taxon>
        <taxon>Actinomycetes</taxon>
        <taxon>Mycobacteriales</taxon>
        <taxon>Mycobacteriaceae</taxon>
        <taxon>Mycobacterium</taxon>
        <taxon>Mycobacterium tuberculosis complex</taxon>
    </lineage>
</organism>
<gene>
    <name evidence="1" type="ORF">MO_002524</name>
</gene>
<accession>A0AAU0Q4U9</accession>
<dbReference type="RefSeq" id="WP_015456387.1">
    <property type="nucleotide sequence ID" value="NZ_CP138660.1"/>
</dbReference>
<dbReference type="KEGG" id="mory:MO_002524"/>
<sequence length="45" mass="4715">MGVVGGRIPARATQLPTAGHLRVRVLDAAYSGIGFPAARVRRSLV</sequence>
<protein>
    <submittedName>
        <fullName evidence="1">Uncharacterized protein</fullName>
    </submittedName>
</protein>
<reference evidence="1" key="1">
    <citation type="submission" date="2023-11" db="EMBL/GenBank/DDBJ databases">
        <authorList>
            <person name="Bhowmick S.K."/>
            <person name="Gandham S."/>
            <person name="Kumar R."/>
            <person name="Praharaj M.R."/>
            <person name="Maity H.K."/>
            <person name="Sarkar U."/>
            <person name="Dey B."/>
        </authorList>
    </citation>
    <scope>NUCLEOTIDE SEQUENCE</scope>
    <source>
        <strain evidence="1">NIAB_BDWBCSHFL_1</strain>
    </source>
</reference>
<name>A0AAU0Q4U9_9MYCO</name>